<evidence type="ECO:0000313" key="4">
    <source>
        <dbReference type="EMBL" id="MFC5380281.1"/>
    </source>
</evidence>
<feature type="region of interest" description="Disordered" evidence="1">
    <location>
        <begin position="178"/>
        <end position="202"/>
    </location>
</feature>
<feature type="domain" description="DUF4350" evidence="3">
    <location>
        <begin position="71"/>
        <end position="258"/>
    </location>
</feature>
<dbReference type="InterPro" id="IPR025646">
    <property type="entry name" value="DUF4350"/>
</dbReference>
<keyword evidence="2" id="KW-0812">Transmembrane</keyword>
<accession>A0ABW0GMA3</accession>
<dbReference type="EMBL" id="JBHSLD010000006">
    <property type="protein sequence ID" value="MFC5380281.1"/>
    <property type="molecule type" value="Genomic_DNA"/>
</dbReference>
<gene>
    <name evidence="4" type="ORF">ACFPJ6_05720</name>
</gene>
<proteinExistence type="predicted"/>
<keyword evidence="2" id="KW-1133">Transmembrane helix</keyword>
<keyword evidence="2" id="KW-0472">Membrane</keyword>
<comment type="caution">
    <text evidence="4">The sequence shown here is derived from an EMBL/GenBank/DDBJ whole genome shotgun (WGS) entry which is preliminary data.</text>
</comment>
<protein>
    <submittedName>
        <fullName evidence="4">DUF4350 domain-containing protein</fullName>
    </submittedName>
</protein>
<evidence type="ECO:0000259" key="3">
    <source>
        <dbReference type="Pfam" id="PF14258"/>
    </source>
</evidence>
<organism evidence="4 5">
    <name type="scientific">Aquipuribacter nitratireducens</name>
    <dbReference type="NCBI Taxonomy" id="650104"/>
    <lineage>
        <taxon>Bacteria</taxon>
        <taxon>Bacillati</taxon>
        <taxon>Actinomycetota</taxon>
        <taxon>Actinomycetes</taxon>
        <taxon>Micrococcales</taxon>
        <taxon>Intrasporangiaceae</taxon>
        <taxon>Aquipuribacter</taxon>
    </lineage>
</organism>
<dbReference type="Proteomes" id="UP001596122">
    <property type="component" value="Unassembled WGS sequence"/>
</dbReference>
<evidence type="ECO:0000256" key="2">
    <source>
        <dbReference type="SAM" id="Phobius"/>
    </source>
</evidence>
<name>A0ABW0GMA3_9MICO</name>
<dbReference type="RefSeq" id="WP_340267258.1">
    <property type="nucleotide sequence ID" value="NZ_JBBEOG010000001.1"/>
</dbReference>
<feature type="transmembrane region" description="Helical" evidence="2">
    <location>
        <begin position="43"/>
        <end position="64"/>
    </location>
</feature>
<reference evidence="5" key="1">
    <citation type="journal article" date="2019" name="Int. J. Syst. Evol. Microbiol.">
        <title>The Global Catalogue of Microorganisms (GCM) 10K type strain sequencing project: providing services to taxonomists for standard genome sequencing and annotation.</title>
        <authorList>
            <consortium name="The Broad Institute Genomics Platform"/>
            <consortium name="The Broad Institute Genome Sequencing Center for Infectious Disease"/>
            <person name="Wu L."/>
            <person name="Ma J."/>
        </authorList>
    </citation>
    <scope>NUCLEOTIDE SEQUENCE [LARGE SCALE GENOMIC DNA]</scope>
    <source>
        <strain evidence="5">CCUG 43114</strain>
    </source>
</reference>
<sequence length="426" mass="44891">MSGPADLLGLDRALDVRDDEADARDEARRERGAGAWWRRHRTLVLVVVVLLLGVAVSVATATGAPGEPLDPDNPAPEGAQAVARILEREGVEVLRQDDLATVLAEADADETVLVLDSEVLRPDNLRALRGTEARLVLVQPGLPTLRVLAPELSLGGAAAAEVVDPQCDAPDAVAAGDARAGGSRYVPSEEAVPGVDGEQPSPDADVVVCYPSGGGSRPDAGSYAVVTDGDRQVVVLGQEGVLRNETLAQAGNAALALRALGEDPVLHWYRASPLDPALDAGGERTVSPLELLPRWVRWVGIQLLVVLAVAVVWRSRRLGRLVPERLPAVVRSVETTEGRARLYRAAGARGTSARVLRRASVRRLASRLGAGRSPDARAVARLAADATGRDPTAVATLLLGPDPTDDAGLVRLADDLDTLEREVARR</sequence>
<evidence type="ECO:0000313" key="5">
    <source>
        <dbReference type="Proteomes" id="UP001596122"/>
    </source>
</evidence>
<dbReference type="Pfam" id="PF14258">
    <property type="entry name" value="DUF4350"/>
    <property type="match status" value="1"/>
</dbReference>
<evidence type="ECO:0000256" key="1">
    <source>
        <dbReference type="SAM" id="MobiDB-lite"/>
    </source>
</evidence>
<keyword evidence="5" id="KW-1185">Reference proteome</keyword>